<reference evidence="3" key="1">
    <citation type="journal article" date="2012" name="MBio">
        <title>Comparative genome analysis of Trichophyton rubrum and related dermatophytes reveals candidate genes involved in infection.</title>
        <authorList>
            <person name="Martinez D.A."/>
            <person name="Oliver B.G."/>
            <person name="Graeser Y."/>
            <person name="Goldberg J.M."/>
            <person name="Li W."/>
            <person name="Martinez-Rossi N.M."/>
            <person name="Monod M."/>
            <person name="Shelest E."/>
            <person name="Barton R.C."/>
            <person name="Birch E."/>
            <person name="Brakhage A.A."/>
            <person name="Chen Z."/>
            <person name="Gurr S.J."/>
            <person name="Heiman D."/>
            <person name="Heitman J."/>
            <person name="Kosti I."/>
            <person name="Rossi A."/>
            <person name="Saif S."/>
            <person name="Samalova M."/>
            <person name="Saunders C.W."/>
            <person name="Shea T."/>
            <person name="Summerbell R.C."/>
            <person name="Xu J."/>
            <person name="Young S."/>
            <person name="Zeng Q."/>
            <person name="Birren B.W."/>
            <person name="Cuomo C.A."/>
            <person name="White T.C."/>
        </authorList>
    </citation>
    <scope>NUCLEOTIDE SEQUENCE [LARGE SCALE GENOMIC DNA]</scope>
    <source>
        <strain evidence="3">ATCC MYA-4606 / CBS 127.97</strain>
    </source>
</reference>
<feature type="region of interest" description="Disordered" evidence="1">
    <location>
        <begin position="77"/>
        <end position="98"/>
    </location>
</feature>
<gene>
    <name evidence="2" type="ORF">TEQG_07321</name>
</gene>
<accession>F2Q2H8</accession>
<sequence length="110" mass="12439">MSSSWELPILVAKRKPRSSNSRLVTIHSTPTSKDLIAKKQERGQSDEICASHDLAPLVEKAFGIRWSSVRKMKELKLQPANAKPSKQRAKKDGTSKMKALRRMLSRARLE</sequence>
<evidence type="ECO:0000313" key="3">
    <source>
        <dbReference type="Proteomes" id="UP000009169"/>
    </source>
</evidence>
<protein>
    <submittedName>
        <fullName evidence="2">Uncharacterized protein</fullName>
    </submittedName>
</protein>
<dbReference type="HOGENOM" id="CLU_2172853_0_0_1"/>
<dbReference type="VEuPathDB" id="FungiDB:TEQG_07321"/>
<name>F2Q2H8_TRIEC</name>
<dbReference type="Proteomes" id="UP000009169">
    <property type="component" value="Unassembled WGS sequence"/>
</dbReference>
<dbReference type="AlphaFoldDB" id="F2Q2H8"/>
<organism evidence="2 3">
    <name type="scientific">Trichophyton equinum (strain ATCC MYA-4606 / CBS 127.97)</name>
    <name type="common">Horse ringworm fungus</name>
    <dbReference type="NCBI Taxonomy" id="559882"/>
    <lineage>
        <taxon>Eukaryota</taxon>
        <taxon>Fungi</taxon>
        <taxon>Dikarya</taxon>
        <taxon>Ascomycota</taxon>
        <taxon>Pezizomycotina</taxon>
        <taxon>Eurotiomycetes</taxon>
        <taxon>Eurotiomycetidae</taxon>
        <taxon>Onygenales</taxon>
        <taxon>Arthrodermataceae</taxon>
        <taxon>Trichophyton</taxon>
    </lineage>
</organism>
<evidence type="ECO:0000256" key="1">
    <source>
        <dbReference type="SAM" id="MobiDB-lite"/>
    </source>
</evidence>
<keyword evidence="3" id="KW-1185">Reference proteome</keyword>
<evidence type="ECO:0000313" key="2">
    <source>
        <dbReference type="EMBL" id="EGE08346.1"/>
    </source>
</evidence>
<dbReference type="EMBL" id="DS995777">
    <property type="protein sequence ID" value="EGE08346.1"/>
    <property type="molecule type" value="Genomic_DNA"/>
</dbReference>
<proteinExistence type="predicted"/>